<comment type="similarity">
    <text evidence="2">Belongs to the YkuD family.</text>
</comment>
<gene>
    <name evidence="9" type="ORF">FAM09_13595</name>
</gene>
<dbReference type="PANTHER" id="PTHR41533">
    <property type="entry name" value="L,D-TRANSPEPTIDASE HI_1667-RELATED"/>
    <property type="match status" value="1"/>
</dbReference>
<dbReference type="OrthoDB" id="9778545at2"/>
<dbReference type="Pfam" id="PF03734">
    <property type="entry name" value="YkuD"/>
    <property type="match status" value="1"/>
</dbReference>
<evidence type="ECO:0000256" key="6">
    <source>
        <dbReference type="ARBA" id="ARBA00023316"/>
    </source>
</evidence>
<dbReference type="PROSITE" id="PS52029">
    <property type="entry name" value="LD_TPASE"/>
    <property type="match status" value="1"/>
</dbReference>
<dbReference type="InterPro" id="IPR052905">
    <property type="entry name" value="LD-transpeptidase_YkuD-like"/>
</dbReference>
<evidence type="ECO:0000256" key="1">
    <source>
        <dbReference type="ARBA" id="ARBA00004752"/>
    </source>
</evidence>
<evidence type="ECO:0000256" key="4">
    <source>
        <dbReference type="ARBA" id="ARBA00022960"/>
    </source>
</evidence>
<comment type="caution">
    <text evidence="9">The sequence shown here is derived from an EMBL/GenBank/DDBJ whole genome shotgun (WGS) entry which is preliminary data.</text>
</comment>
<keyword evidence="10" id="KW-1185">Reference proteome</keyword>
<dbReference type="GO" id="GO:0009252">
    <property type="term" value="P:peptidoglycan biosynthetic process"/>
    <property type="evidence" value="ECO:0007669"/>
    <property type="project" value="UniProtKB-UniPathway"/>
</dbReference>
<dbReference type="GO" id="GO:0016740">
    <property type="term" value="F:transferase activity"/>
    <property type="evidence" value="ECO:0007669"/>
    <property type="project" value="UniProtKB-KW"/>
</dbReference>
<reference evidence="9 10" key="1">
    <citation type="submission" date="2019-04" db="EMBL/GenBank/DDBJ databases">
        <title>Niastella caeni sp. nov., isolated from activated sludge.</title>
        <authorList>
            <person name="Sheng M."/>
        </authorList>
    </citation>
    <scope>NUCLEOTIDE SEQUENCE [LARGE SCALE GENOMIC DNA]</scope>
    <source>
        <strain evidence="9 10">HX-2-15</strain>
    </source>
</reference>
<dbReference type="SUPFAM" id="SSF47090">
    <property type="entry name" value="PGBD-like"/>
    <property type="match status" value="1"/>
</dbReference>
<evidence type="ECO:0000256" key="2">
    <source>
        <dbReference type="ARBA" id="ARBA00005992"/>
    </source>
</evidence>
<dbReference type="SUPFAM" id="SSF141523">
    <property type="entry name" value="L,D-transpeptidase catalytic domain-like"/>
    <property type="match status" value="1"/>
</dbReference>
<evidence type="ECO:0000256" key="7">
    <source>
        <dbReference type="PROSITE-ProRule" id="PRU01373"/>
    </source>
</evidence>
<dbReference type="GO" id="GO:0071555">
    <property type="term" value="P:cell wall organization"/>
    <property type="evidence" value="ECO:0007669"/>
    <property type="project" value="UniProtKB-UniRule"/>
</dbReference>
<dbReference type="GO" id="GO:0004180">
    <property type="term" value="F:carboxypeptidase activity"/>
    <property type="evidence" value="ECO:0007669"/>
    <property type="project" value="UniProtKB-ARBA"/>
</dbReference>
<comment type="pathway">
    <text evidence="1 7">Cell wall biogenesis; peptidoglycan biosynthesis.</text>
</comment>
<dbReference type="InterPro" id="IPR038063">
    <property type="entry name" value="Transpep_catalytic_dom"/>
</dbReference>
<organism evidence="9 10">
    <name type="scientific">Niastella caeni</name>
    <dbReference type="NCBI Taxonomy" id="2569763"/>
    <lineage>
        <taxon>Bacteria</taxon>
        <taxon>Pseudomonadati</taxon>
        <taxon>Bacteroidota</taxon>
        <taxon>Chitinophagia</taxon>
        <taxon>Chitinophagales</taxon>
        <taxon>Chitinophagaceae</taxon>
        <taxon>Niastella</taxon>
    </lineage>
</organism>
<dbReference type="GO" id="GO:0008360">
    <property type="term" value="P:regulation of cell shape"/>
    <property type="evidence" value="ECO:0007669"/>
    <property type="project" value="UniProtKB-UniRule"/>
</dbReference>
<dbReference type="PANTHER" id="PTHR41533:SF2">
    <property type="entry name" value="BLR7131 PROTEIN"/>
    <property type="match status" value="1"/>
</dbReference>
<dbReference type="InterPro" id="IPR005490">
    <property type="entry name" value="LD_TPept_cat_dom"/>
</dbReference>
<keyword evidence="4 7" id="KW-0133">Cell shape</keyword>
<evidence type="ECO:0000259" key="8">
    <source>
        <dbReference type="PROSITE" id="PS52029"/>
    </source>
</evidence>
<feature type="active site" description="Nucleophile" evidence="7">
    <location>
        <position position="440"/>
    </location>
</feature>
<evidence type="ECO:0000256" key="3">
    <source>
        <dbReference type="ARBA" id="ARBA00022679"/>
    </source>
</evidence>
<dbReference type="RefSeq" id="WP_136577665.1">
    <property type="nucleotide sequence ID" value="NZ_STFF01000003.1"/>
</dbReference>
<keyword evidence="3" id="KW-0808">Transferase</keyword>
<evidence type="ECO:0000313" key="10">
    <source>
        <dbReference type="Proteomes" id="UP000306918"/>
    </source>
</evidence>
<evidence type="ECO:0000256" key="5">
    <source>
        <dbReference type="ARBA" id="ARBA00022984"/>
    </source>
</evidence>
<keyword evidence="6 7" id="KW-0961">Cell wall biogenesis/degradation</keyword>
<feature type="active site" description="Proton donor/acceptor" evidence="7">
    <location>
        <position position="421"/>
    </location>
</feature>
<dbReference type="Pfam" id="PF20142">
    <property type="entry name" value="Scaffold"/>
    <property type="match status" value="1"/>
</dbReference>
<sequence>MRIKIIITLIQAFIALTVTAQINNDEIQLIIKVSRTEIPLQYPEHIKEFYKINQYSYVWLNHHNNTQNLLQLLGSASDVGLQEADYQFNFIQFFRNNYFVRPTHHDSLMTEIRLTDAAIHFFRDVAYGNRKPSIGFNGINYIPDCFNIPTLLATAIADNRLPNLIKELEPDIAGYQTVKDWLAVFYQSINDSLYKEIKISSISISGSNKPLVNRLYHLGIIDSLNGKLTDAVIKAKLRSAQRLFNLPTDGILNKLTIEALNTSLAIRIQELKAAMNTFRWLRCASMQSPVFVVNIPSANLLVIHKGKVLLQSKVIVGKRSTPTPTLASVITDVILYPYWMVPNKIATRELLPLIQRNPGYLPANNMQVLNKAGKIVDPLTIDWSQLSPSYFPYILRQSTGCDNSLGIVKLNFYSPYGVYLHDTPWKVLFNFNKRYFSHGCIRVQQAIELAHFLLKENTIAIDTLEEKGCLRHQAPLPIPIKERTPVFVLYNTAWIDSAGIVQFNEDIYRKFSYGQLSIK</sequence>
<dbReference type="EMBL" id="STFF01000003">
    <property type="protein sequence ID" value="THU39533.1"/>
    <property type="molecule type" value="Genomic_DNA"/>
</dbReference>
<dbReference type="CDD" id="cd16913">
    <property type="entry name" value="YkuD_like"/>
    <property type="match status" value="1"/>
</dbReference>
<dbReference type="Gene3D" id="2.40.440.10">
    <property type="entry name" value="L,D-transpeptidase catalytic domain-like"/>
    <property type="match status" value="1"/>
</dbReference>
<accession>A0A4S8HV88</accession>
<dbReference type="InterPro" id="IPR036365">
    <property type="entry name" value="PGBD-like_sf"/>
</dbReference>
<dbReference type="InterPro" id="IPR045380">
    <property type="entry name" value="LD_TPept_scaffold_dom"/>
</dbReference>
<protein>
    <recommendedName>
        <fullName evidence="8">L,D-TPase catalytic domain-containing protein</fullName>
    </recommendedName>
</protein>
<dbReference type="UniPathway" id="UPA00219"/>
<name>A0A4S8HV88_9BACT</name>
<keyword evidence="5 7" id="KW-0573">Peptidoglycan synthesis</keyword>
<dbReference type="Proteomes" id="UP000306918">
    <property type="component" value="Unassembled WGS sequence"/>
</dbReference>
<dbReference type="AlphaFoldDB" id="A0A4S8HV88"/>
<feature type="domain" description="L,D-TPase catalytic" evidence="8">
    <location>
        <begin position="289"/>
        <end position="462"/>
    </location>
</feature>
<proteinExistence type="inferred from homology"/>
<evidence type="ECO:0000313" key="9">
    <source>
        <dbReference type="EMBL" id="THU39533.1"/>
    </source>
</evidence>